<dbReference type="Proteomes" id="UP000187429">
    <property type="component" value="Unassembled WGS sequence"/>
</dbReference>
<accession>A0A1R1XFJ2</accession>
<keyword evidence="4" id="KW-0804">Transcription</keyword>
<dbReference type="GO" id="GO:0000981">
    <property type="term" value="F:DNA-binding transcription factor activity, RNA polymerase II-specific"/>
    <property type="evidence" value="ECO:0007669"/>
    <property type="project" value="InterPro"/>
</dbReference>
<dbReference type="Pfam" id="PF00172">
    <property type="entry name" value="Zn_clus"/>
    <property type="match status" value="1"/>
</dbReference>
<dbReference type="SUPFAM" id="SSF57701">
    <property type="entry name" value="Zn2/Cys6 DNA-binding domain"/>
    <property type="match status" value="1"/>
</dbReference>
<feature type="domain" description="Zn(2)-C6 fungal-type" evidence="6">
    <location>
        <begin position="31"/>
        <end position="61"/>
    </location>
</feature>
<dbReference type="GO" id="GO:0008270">
    <property type="term" value="F:zinc ion binding"/>
    <property type="evidence" value="ECO:0007669"/>
    <property type="project" value="InterPro"/>
</dbReference>
<reference evidence="8" key="1">
    <citation type="submission" date="2017-01" db="EMBL/GenBank/DDBJ databases">
        <authorList>
            <person name="Wang Y."/>
            <person name="White M."/>
            <person name="Kvist S."/>
            <person name="Moncalvo J.-M."/>
        </authorList>
    </citation>
    <scope>NUCLEOTIDE SEQUENCE [LARGE SCALE GENOMIC DNA]</scope>
    <source>
        <strain evidence="8">ID-206-W2</strain>
    </source>
</reference>
<dbReference type="SMART" id="SM00066">
    <property type="entry name" value="GAL4"/>
    <property type="match status" value="1"/>
</dbReference>
<dbReference type="PANTHER" id="PTHR47338">
    <property type="entry name" value="ZN(II)2CYS6 TRANSCRIPTION FACTOR (EUROFUNG)-RELATED"/>
    <property type="match status" value="1"/>
</dbReference>
<dbReference type="PROSITE" id="PS00463">
    <property type="entry name" value="ZN2_CY6_FUNGAL_1"/>
    <property type="match status" value="1"/>
</dbReference>
<evidence type="ECO:0000256" key="5">
    <source>
        <dbReference type="ARBA" id="ARBA00023242"/>
    </source>
</evidence>
<dbReference type="CDD" id="cd00067">
    <property type="entry name" value="GAL4"/>
    <property type="match status" value="1"/>
</dbReference>
<dbReference type="PANTHER" id="PTHR47338:SF5">
    <property type="entry name" value="ZN(II)2CYS6 TRANSCRIPTION FACTOR (EUROFUNG)"/>
    <property type="match status" value="1"/>
</dbReference>
<evidence type="ECO:0000313" key="8">
    <source>
        <dbReference type="Proteomes" id="UP000187429"/>
    </source>
</evidence>
<evidence type="ECO:0000313" key="7">
    <source>
        <dbReference type="EMBL" id="OMJ13356.1"/>
    </source>
</evidence>
<dbReference type="AlphaFoldDB" id="A0A1R1XFJ2"/>
<evidence type="ECO:0000259" key="6">
    <source>
        <dbReference type="PROSITE" id="PS50048"/>
    </source>
</evidence>
<evidence type="ECO:0000256" key="1">
    <source>
        <dbReference type="ARBA" id="ARBA00004123"/>
    </source>
</evidence>
<name>A0A1R1XFJ2_9FUNG</name>
<protein>
    <submittedName>
        <fullName evidence="7">Sterol uptake control protein 2</fullName>
    </submittedName>
</protein>
<dbReference type="InterPro" id="IPR036864">
    <property type="entry name" value="Zn2-C6_fun-type_DNA-bd_sf"/>
</dbReference>
<dbReference type="InterPro" id="IPR001138">
    <property type="entry name" value="Zn2Cys6_DnaBD"/>
</dbReference>
<keyword evidence="2" id="KW-0479">Metal-binding</keyword>
<dbReference type="Gene3D" id="4.10.240.10">
    <property type="entry name" value="Zn(2)-C6 fungal-type DNA-binding domain"/>
    <property type="match status" value="1"/>
</dbReference>
<comment type="subcellular location">
    <subcellularLocation>
        <location evidence="1">Nucleus</location>
    </subcellularLocation>
</comment>
<organism evidence="7 8">
    <name type="scientific">Smittium culicis</name>
    <dbReference type="NCBI Taxonomy" id="133412"/>
    <lineage>
        <taxon>Eukaryota</taxon>
        <taxon>Fungi</taxon>
        <taxon>Fungi incertae sedis</taxon>
        <taxon>Zoopagomycota</taxon>
        <taxon>Kickxellomycotina</taxon>
        <taxon>Harpellomycetes</taxon>
        <taxon>Harpellales</taxon>
        <taxon>Legeriomycetaceae</taxon>
        <taxon>Smittium</taxon>
    </lineage>
</organism>
<dbReference type="GO" id="GO:0005634">
    <property type="term" value="C:nucleus"/>
    <property type="evidence" value="ECO:0007669"/>
    <property type="project" value="UniProtKB-SubCell"/>
</dbReference>
<dbReference type="EMBL" id="LSSM01005116">
    <property type="protein sequence ID" value="OMJ13356.1"/>
    <property type="molecule type" value="Genomic_DNA"/>
</dbReference>
<proteinExistence type="predicted"/>
<gene>
    <name evidence="7" type="ORF">AYI69_g9036</name>
</gene>
<keyword evidence="5" id="KW-0539">Nucleus</keyword>
<dbReference type="InterPro" id="IPR050815">
    <property type="entry name" value="TF_fung"/>
</dbReference>
<keyword evidence="3" id="KW-0805">Transcription regulation</keyword>
<evidence type="ECO:0000256" key="2">
    <source>
        <dbReference type="ARBA" id="ARBA00022723"/>
    </source>
</evidence>
<evidence type="ECO:0000256" key="3">
    <source>
        <dbReference type="ARBA" id="ARBA00023015"/>
    </source>
</evidence>
<evidence type="ECO:0000256" key="4">
    <source>
        <dbReference type="ARBA" id="ARBA00023163"/>
    </source>
</evidence>
<keyword evidence="8" id="KW-1185">Reference proteome</keyword>
<comment type="caution">
    <text evidence="7">The sequence shown here is derived from an EMBL/GenBank/DDBJ whole genome shotgun (WGS) entry which is preliminary data.</text>
</comment>
<dbReference type="OrthoDB" id="10261408at2759"/>
<sequence>MSSSFSLANSSDFNSKLKSFTALKYGKAFHSCEMCRKKRIKCDGERPVCGICIRFNRNCNYQELSKPNEILTEIKRINSRILRIRKYIRNTPPEIIALYRRDNSDFISEKNIKNPFQNYFKKNTSKRKSAFSIKLEENSNCIQNKAKLLDSVFNSSSLELGSYDAKDEFPKDLIDIIFSKSTVSLVLSKSYFLWRLKNNMVQDFMKYTLMTFGVKLLRNLDYFKEHIYMAGSTYANKALELLNSKLHEITVDKIFCLMLLSIHFMDTSDNLKSVQLSGKI</sequence>
<dbReference type="PROSITE" id="PS50048">
    <property type="entry name" value="ZN2_CY6_FUNGAL_2"/>
    <property type="match status" value="1"/>
</dbReference>